<dbReference type="PANTHER" id="PTHR10039:SF14">
    <property type="entry name" value="NACHT DOMAIN-CONTAINING PROTEIN"/>
    <property type="match status" value="1"/>
</dbReference>
<dbReference type="Pfam" id="PF24883">
    <property type="entry name" value="NPHP3_N"/>
    <property type="match status" value="1"/>
</dbReference>
<keyword evidence="1" id="KW-0677">Repeat</keyword>
<dbReference type="PANTHER" id="PTHR10039">
    <property type="entry name" value="AMELOGENIN"/>
    <property type="match status" value="1"/>
</dbReference>
<evidence type="ECO:0000256" key="1">
    <source>
        <dbReference type="ARBA" id="ARBA00022737"/>
    </source>
</evidence>
<dbReference type="SUPFAM" id="SSF52540">
    <property type="entry name" value="P-loop containing nucleoside triphosphate hydrolases"/>
    <property type="match status" value="1"/>
</dbReference>
<dbReference type="InterPro" id="IPR056884">
    <property type="entry name" value="NPHP3-like_N"/>
</dbReference>
<dbReference type="InterPro" id="IPR059179">
    <property type="entry name" value="MLKL-like_MCAfunc"/>
</dbReference>
<reference evidence="3" key="1">
    <citation type="journal article" date="2022" name="New Phytol.">
        <title>Evolutionary transition to the ectomycorrhizal habit in the genomes of a hyperdiverse lineage of mushroom-forming fungi.</title>
        <authorList>
            <person name="Looney B."/>
            <person name="Miyauchi S."/>
            <person name="Morin E."/>
            <person name="Drula E."/>
            <person name="Courty P.E."/>
            <person name="Kohler A."/>
            <person name="Kuo A."/>
            <person name="LaButti K."/>
            <person name="Pangilinan J."/>
            <person name="Lipzen A."/>
            <person name="Riley R."/>
            <person name="Andreopoulos W."/>
            <person name="He G."/>
            <person name="Johnson J."/>
            <person name="Nolan M."/>
            <person name="Tritt A."/>
            <person name="Barry K.W."/>
            <person name="Grigoriev I.V."/>
            <person name="Nagy L.G."/>
            <person name="Hibbett D."/>
            <person name="Henrissat B."/>
            <person name="Matheny P.B."/>
            <person name="Labbe J."/>
            <person name="Martin F.M."/>
        </authorList>
    </citation>
    <scope>NUCLEOTIDE SEQUENCE</scope>
    <source>
        <strain evidence="3">BPL690</strain>
    </source>
</reference>
<dbReference type="GO" id="GO:0007166">
    <property type="term" value="P:cell surface receptor signaling pathway"/>
    <property type="evidence" value="ECO:0007669"/>
    <property type="project" value="InterPro"/>
</dbReference>
<feature type="domain" description="Nephrocystin 3-like N-terminal" evidence="2">
    <location>
        <begin position="196"/>
        <end position="351"/>
    </location>
</feature>
<dbReference type="InterPro" id="IPR027417">
    <property type="entry name" value="P-loop_NTPase"/>
</dbReference>
<dbReference type="Gene3D" id="3.40.50.300">
    <property type="entry name" value="P-loop containing nucleotide triphosphate hydrolases"/>
    <property type="match status" value="1"/>
</dbReference>
<dbReference type="SUPFAM" id="SSF82171">
    <property type="entry name" value="DPP6 N-terminal domain-like"/>
    <property type="match status" value="1"/>
</dbReference>
<proteinExistence type="predicted"/>
<name>A0AAD4M4T8_9AGAM</name>
<dbReference type="Gene3D" id="1.20.930.20">
    <property type="entry name" value="Adaptor protein Cbl, N-terminal domain"/>
    <property type="match status" value="1"/>
</dbReference>
<keyword evidence="4" id="KW-1185">Reference proteome</keyword>
<dbReference type="Gene3D" id="2.130.10.10">
    <property type="entry name" value="YVTN repeat-like/Quinoprotein amine dehydrogenase"/>
    <property type="match status" value="2"/>
</dbReference>
<gene>
    <name evidence="3" type="ORF">B0F90DRAFT_1716338</name>
</gene>
<comment type="caution">
    <text evidence="3">The sequence shown here is derived from an EMBL/GenBank/DDBJ whole genome shotgun (WGS) entry which is preliminary data.</text>
</comment>
<evidence type="ECO:0000313" key="3">
    <source>
        <dbReference type="EMBL" id="KAI0301914.1"/>
    </source>
</evidence>
<protein>
    <recommendedName>
        <fullName evidence="2">Nephrocystin 3-like N-terminal domain-containing protein</fullName>
    </recommendedName>
</protein>
<dbReference type="InterPro" id="IPR036537">
    <property type="entry name" value="Adaptor_Cbl_N_dom_sf"/>
</dbReference>
<dbReference type="EMBL" id="WTXG01000012">
    <property type="protein sequence ID" value="KAI0301914.1"/>
    <property type="molecule type" value="Genomic_DNA"/>
</dbReference>
<dbReference type="Proteomes" id="UP001203297">
    <property type="component" value="Unassembled WGS sequence"/>
</dbReference>
<dbReference type="CDD" id="cd21037">
    <property type="entry name" value="MLKL_NTD"/>
    <property type="match status" value="1"/>
</dbReference>
<evidence type="ECO:0000313" key="4">
    <source>
        <dbReference type="Proteomes" id="UP001203297"/>
    </source>
</evidence>
<sequence length="1379" mass="153445">MSSETPTRKRREEVYNGLKTSLELLGNLVKISPVPGLEGTILTVKGIMDIVESAKHNKQACYDIGVKINKLISVVHSELKDRDDIDTDKGTRTRVDTLESSLSDISRRLSDLAQENAFRRAINRVADADIILDLDKEVDECLRNFMLGTQLSTGLDIKYLREEAVRTRVLEDLDTGGWSSDRLCLPGTRKRYINRIWEWIRGSDEPMLCWLNGVAGSGKSSISHELAATLHAKRQPYSCFFFRQDDASLAVSAIKLLAYGLSFVSGLRELIIQAMEQTNDTRINLTMEEQFMALIVTPLQEFASICPFLTVVLVIDGVDECPAEIRPSFLAAIHSGVPRLPSSVKMFFASRPRGDVRGFVEDLKPLEINVAVGVGQDDGDVEQFLQHELLGICKAAGLERTWTASQIKRDAAALSSKACGLFQWAKLASALLTERVRPREVIARILNVDASSTPEVNLDALYTEVLDIALPGATDDKDIGPLFRQVVGTVVVAKQPLTISAIRTLLKAGGVDDGGAIRTVLENLGCVLALHHTRSGAVVVRIGHPSFYDYVTSPQRCPPTWLIDLHQTSVQLGSHCFSLMGRKLKRDICRMRNDICDTLSAHHNGLRYACNHGFTHMNGDSGNLRMLETFLMEKLLEWLEVMSLLKLLDTAAELMQRTLADLQQQNISISHVEILQDAIRFVGRFGSVINKSAIHIYFSALPFTPQETMLYRVYSLRYRDIPRVTLGYAESWPEGLCTVRSLGGNEDTPRRLAFSADSSHLALSTPTHLVMASSLTGVQLRKNRFGSSDGDTDMPIAMACRQGYLVSVTSSLLLRICESRSLKEIQLSLSPSSAEKLSSSNSPEVSCATFDQNVNILFVGYHDGHIQLWRQRHSSWEPDKDVHPRSHPSPVHNIATAANLLASISKRELKIGPYGDSKPGDVLGETLTLTPKCLAEVGDFGNSRLSFAATSATSWACAFSLYFSTSDTHSVYVFTSEDQKGRRILTTSSPTYPVYALSPDTSVVTIVCDELLWRWDTASHSLIEKCPIPGIDRASTRLDRFPVISPDGHLLALCDGEVVDIWDLMQPPPKHPKKGPSIKAAGVILTDDCYIVTTGKQKWLARVRDDGTSEDIVQLGEHKIELLAMSADETKLASLSFYQGKTHRGLLEIAELNSRKRATTTWPVALHDSFTGWDTCYMEFSATGKHIAIVFFLSEMSYVCACDLESGSLRWTQLSGKLEPLAVRSLQGEELIVVRARDLWKIDLRTLVSGRHELHTRDPYRMATCYARFTSIESSSILEMASRLWDKPPWHTIWNADNVAREEAKIRRAAAHLEVHGKNQFGHWVLDNMGQRICCIPEEYCSKWRIKSQSSINHDRLALLKGDGAVVIINLQAMMEHLN</sequence>
<dbReference type="InterPro" id="IPR015943">
    <property type="entry name" value="WD40/YVTN_repeat-like_dom_sf"/>
</dbReference>
<accession>A0AAD4M4T8</accession>
<evidence type="ECO:0000259" key="2">
    <source>
        <dbReference type="Pfam" id="PF24883"/>
    </source>
</evidence>
<organism evidence="3 4">
    <name type="scientific">Multifurca ochricompacta</name>
    <dbReference type="NCBI Taxonomy" id="376703"/>
    <lineage>
        <taxon>Eukaryota</taxon>
        <taxon>Fungi</taxon>
        <taxon>Dikarya</taxon>
        <taxon>Basidiomycota</taxon>
        <taxon>Agaricomycotina</taxon>
        <taxon>Agaricomycetes</taxon>
        <taxon>Russulales</taxon>
        <taxon>Russulaceae</taxon>
        <taxon>Multifurca</taxon>
    </lineage>
</organism>